<evidence type="ECO:0000313" key="2">
    <source>
        <dbReference type="EMBL" id="ALA06999.1"/>
    </source>
</evidence>
<name>A0A0N9BAW5_9CAUD</name>
<proteinExistence type="predicted"/>
<evidence type="ECO:0000256" key="1">
    <source>
        <dbReference type="SAM" id="Phobius"/>
    </source>
</evidence>
<keyword evidence="1" id="KW-0472">Membrane</keyword>
<organism evidence="2 3">
    <name type="scientific">Lactococcus phage GE1</name>
    <dbReference type="NCBI Taxonomy" id="1698369"/>
    <lineage>
        <taxon>Viruses</taxon>
        <taxon>Duplodnaviria</taxon>
        <taxon>Heunggongvirae</taxon>
        <taxon>Uroviricota</taxon>
        <taxon>Caudoviricetes</taxon>
        <taxon>Chertseyvirus</taxon>
        <taxon>Chertseyvirus GE1</taxon>
    </lineage>
</organism>
<keyword evidence="1" id="KW-1133">Transmembrane helix</keyword>
<dbReference type="Proteomes" id="UP000204630">
    <property type="component" value="Segment"/>
</dbReference>
<accession>A0A0N9BAW5</accession>
<keyword evidence="3" id="KW-1185">Reference proteome</keyword>
<dbReference type="GeneID" id="26797811"/>
<dbReference type="KEGG" id="vg:26797811"/>
<dbReference type="EMBL" id="KT339177">
    <property type="protein sequence ID" value="ALA06999.1"/>
    <property type="molecule type" value="Genomic_DNA"/>
</dbReference>
<protein>
    <submittedName>
        <fullName evidence="2">Uncharacterized protein</fullName>
    </submittedName>
</protein>
<sequence>MEKSTKQFIAVVAISIIVGLGLRTVTDYLNITPNNAFANSTSIVSK</sequence>
<feature type="transmembrane region" description="Helical" evidence="1">
    <location>
        <begin position="7"/>
        <end position="25"/>
    </location>
</feature>
<reference evidence="2 3" key="1">
    <citation type="journal article" date="2015" name="Appl. Environ. Microbiol.">
        <title>A virulent phage infecting Lactococcus garvieae, with homology to Lactococcus lactis phages.</title>
        <authorList>
            <person name="Eraclio G."/>
            <person name="Tremblay D.M."/>
            <person name="Lacelle-Cote A."/>
            <person name="Labrie S.J."/>
            <person name="Fortina M.G."/>
            <person name="Moineau S."/>
        </authorList>
    </citation>
    <scope>NUCLEOTIDE SEQUENCE [LARGE SCALE GENOMIC DNA]</scope>
</reference>
<evidence type="ECO:0000313" key="3">
    <source>
        <dbReference type="Proteomes" id="UP000204630"/>
    </source>
</evidence>
<dbReference type="RefSeq" id="YP_009226673.1">
    <property type="nucleotide sequence ID" value="NC_029118.1"/>
</dbReference>
<keyword evidence="1" id="KW-0812">Transmembrane</keyword>